<keyword evidence="5" id="KW-1185">Reference proteome</keyword>
<keyword evidence="2" id="KW-0472">Membrane</keyword>
<keyword evidence="2" id="KW-0812">Transmembrane</keyword>
<evidence type="ECO:0000256" key="1">
    <source>
        <dbReference type="SAM" id="MobiDB-lite"/>
    </source>
</evidence>
<dbReference type="RefSeq" id="XP_030828725.1">
    <property type="nucleotide sequence ID" value="XM_030972865.1"/>
</dbReference>
<evidence type="ECO:0000259" key="3">
    <source>
        <dbReference type="Pfam" id="PF17900"/>
    </source>
</evidence>
<feature type="compositionally biased region" description="Polar residues" evidence="1">
    <location>
        <begin position="64"/>
        <end position="89"/>
    </location>
</feature>
<dbReference type="InParanoid" id="A0A7M7MZA6"/>
<feature type="domain" description="Aminopeptidase N-like N-terminal" evidence="3">
    <location>
        <begin position="103"/>
        <end position="223"/>
    </location>
</feature>
<evidence type="ECO:0000256" key="2">
    <source>
        <dbReference type="SAM" id="Phobius"/>
    </source>
</evidence>
<dbReference type="InterPro" id="IPR045357">
    <property type="entry name" value="Aminopeptidase_N-like_N"/>
</dbReference>
<reference evidence="4" key="2">
    <citation type="submission" date="2021-01" db="UniProtKB">
        <authorList>
            <consortium name="EnsemblMetazoa"/>
        </authorList>
    </citation>
    <scope>IDENTIFICATION</scope>
</reference>
<dbReference type="InterPro" id="IPR042097">
    <property type="entry name" value="Aminopeptidase_N-like_N_sf"/>
</dbReference>
<evidence type="ECO:0000313" key="4">
    <source>
        <dbReference type="EnsemblMetazoa" id="XP_030828725"/>
    </source>
</evidence>
<dbReference type="Gene3D" id="2.60.40.1730">
    <property type="entry name" value="tricorn interacting facor f3 domain"/>
    <property type="match status" value="1"/>
</dbReference>
<dbReference type="Pfam" id="PF17900">
    <property type="entry name" value="Peptidase_M1_N"/>
    <property type="match status" value="1"/>
</dbReference>
<dbReference type="SUPFAM" id="SSF63737">
    <property type="entry name" value="Leukotriene A4 hydrolase N-terminal domain"/>
    <property type="match status" value="1"/>
</dbReference>
<reference evidence="5" key="1">
    <citation type="submission" date="2015-02" db="EMBL/GenBank/DDBJ databases">
        <title>Genome sequencing for Strongylocentrotus purpuratus.</title>
        <authorList>
            <person name="Murali S."/>
            <person name="Liu Y."/>
            <person name="Vee V."/>
            <person name="English A."/>
            <person name="Wang M."/>
            <person name="Skinner E."/>
            <person name="Han Y."/>
            <person name="Muzny D.M."/>
            <person name="Worley K.C."/>
            <person name="Gibbs R.A."/>
        </authorList>
    </citation>
    <scope>NUCLEOTIDE SEQUENCE</scope>
</reference>
<dbReference type="OrthoDB" id="510539at2759"/>
<feature type="transmembrane region" description="Helical" evidence="2">
    <location>
        <begin position="28"/>
        <end position="49"/>
    </location>
</feature>
<name>A0A7M7MZA6_STRPU</name>
<evidence type="ECO:0000313" key="5">
    <source>
        <dbReference type="Proteomes" id="UP000007110"/>
    </source>
</evidence>
<accession>A0A7M7MZA6</accession>
<dbReference type="InterPro" id="IPR050344">
    <property type="entry name" value="Peptidase_M1_aminopeptidases"/>
</dbReference>
<dbReference type="PANTHER" id="PTHR11533">
    <property type="entry name" value="PROTEASE M1 ZINC METALLOPROTEASE"/>
    <property type="match status" value="1"/>
</dbReference>
<organism evidence="4 5">
    <name type="scientific">Strongylocentrotus purpuratus</name>
    <name type="common">Purple sea urchin</name>
    <dbReference type="NCBI Taxonomy" id="7668"/>
    <lineage>
        <taxon>Eukaryota</taxon>
        <taxon>Metazoa</taxon>
        <taxon>Echinodermata</taxon>
        <taxon>Eleutherozoa</taxon>
        <taxon>Echinozoa</taxon>
        <taxon>Echinoidea</taxon>
        <taxon>Euechinoidea</taxon>
        <taxon>Echinacea</taxon>
        <taxon>Camarodonta</taxon>
        <taxon>Echinidea</taxon>
        <taxon>Strongylocentrotidae</taxon>
        <taxon>Strongylocentrotus</taxon>
    </lineage>
</organism>
<protein>
    <recommendedName>
        <fullName evidence="3">Aminopeptidase N-like N-terminal domain-containing protein</fullName>
    </recommendedName>
</protein>
<dbReference type="GeneID" id="115919347"/>
<dbReference type="PANTHER" id="PTHR11533:SF301">
    <property type="entry name" value="AMINOPEPTIDASE"/>
    <property type="match status" value="1"/>
</dbReference>
<dbReference type="KEGG" id="spu:115919347"/>
<dbReference type="EnsemblMetazoa" id="XM_030972865">
    <property type="protein sequence ID" value="XP_030828725"/>
    <property type="gene ID" value="LOC115919347"/>
</dbReference>
<sequence length="225" mass="25083">MPGFTEKQTFNIQEDQKDDEIHLSLNKVIMIGALMAAIITGVGLICFYVPDRSCGDEIIVVPTSDPQKGETTPRATTDGSESTTPTASPSGPWPGRLTTAVMPESYELFLKPYIYDDDVPSGKAKFTFDGNVTIRVRCYNATNRITLHAVDINITTITVFMMGDTVDMYQGHSEENEYEFLHIDLNDELVVDGVYDIEIDYLGQLNDGLSGFYRTSYMTEDETEV</sequence>
<feature type="region of interest" description="Disordered" evidence="1">
    <location>
        <begin position="61"/>
        <end position="96"/>
    </location>
</feature>
<dbReference type="AlphaFoldDB" id="A0A7M7MZA6"/>
<keyword evidence="2" id="KW-1133">Transmembrane helix</keyword>
<dbReference type="Proteomes" id="UP000007110">
    <property type="component" value="Unassembled WGS sequence"/>
</dbReference>
<proteinExistence type="predicted"/>